<reference evidence="1" key="1">
    <citation type="submission" date="2022-04" db="EMBL/GenBank/DDBJ databases">
        <title>Genome of the entomopathogenic fungus Entomophthora muscae.</title>
        <authorList>
            <person name="Elya C."/>
            <person name="Lovett B.R."/>
            <person name="Lee E."/>
            <person name="Macias A.M."/>
            <person name="Hajek A.E."/>
            <person name="De Bivort B.L."/>
            <person name="Kasson M.T."/>
            <person name="De Fine Licht H.H."/>
            <person name="Stajich J.E."/>
        </authorList>
    </citation>
    <scope>NUCLEOTIDE SEQUENCE</scope>
    <source>
        <strain evidence="1">Berkeley</strain>
    </source>
</reference>
<organism evidence="1 2">
    <name type="scientific">Entomophthora muscae</name>
    <dbReference type="NCBI Taxonomy" id="34485"/>
    <lineage>
        <taxon>Eukaryota</taxon>
        <taxon>Fungi</taxon>
        <taxon>Fungi incertae sedis</taxon>
        <taxon>Zoopagomycota</taxon>
        <taxon>Entomophthoromycotina</taxon>
        <taxon>Entomophthoromycetes</taxon>
        <taxon>Entomophthorales</taxon>
        <taxon>Entomophthoraceae</taxon>
        <taxon>Entomophthora</taxon>
    </lineage>
</organism>
<dbReference type="EMBL" id="QTSX02005355">
    <property type="protein sequence ID" value="KAJ9059863.1"/>
    <property type="molecule type" value="Genomic_DNA"/>
</dbReference>
<sequence>MSKESPSDFRGFAVNFGTSLGIALLFVAGFCILRTRDKNMYAPKTYMVAQEKRPLPIPAGLLAWIPVTLRTPDDVVLKVAGLDGYMFLKFLRTVMYLFFFFTVINCGILLPINILDYDTADKGLDQLTMSPNNLDRKWAHVCCMIITTMTVISLVYKSVREYAELRQVCLTDDGHGSSIQARSLLVASIPKQLNSKSALKKLFDIFPGGVRHVTINRKVGKLPFLVNRRNGLHNSLETAISRWISLKVKAQAAQKPVPSRPTHRLGFLGLYGQRVDSIKHYMSAILKLNQEIASLRENQADFELQDSAFILFNNQIGAHVAAQTVVSNHVLHLNPRYLETDPSDVLWQNLDYSSFELMVRQYIGTAVAIAIAIFWFLPVGFVSSIAQLDKISKQLPFINEILPPGTSTRASAQAMLPPILTNILLSIVPIFFTLISIYQGLPRMSDVQQSLMTKYYFFLLFTVILASTVGNSIGGLLSHVKEIRERPTIVFNMLAKELPPASTYFINYVIVKSLTNSSSELLQIAGLILRRLKLFILGSSPRKSLDVMLMDTVRWGTVWPEQTIIFTIGMVYGVISPFSNFFIGLYFMLFYVVYRYKLLYVFQTDKNQSHGMFFMKAITHIYTGVYISLFTFAGIMALSLKGKNDNQGVLGPSFMFVMTIITLIVSVYSHYFLLDKYAALVNFLPVQKVSARDRSLTNYGEDASAQDVHELKKIKPSDNETALFVEPENEPPETDAELQAIFSHPAVVEPQPVVWIPQDEHDFADIEKEEIINQSAASLGVTTHGATMNTKGKITLSRFSYPENGNDLF</sequence>
<dbReference type="Proteomes" id="UP001165960">
    <property type="component" value="Unassembled WGS sequence"/>
</dbReference>
<proteinExistence type="predicted"/>
<accession>A0ACC2SC40</accession>
<keyword evidence="2" id="KW-1185">Reference proteome</keyword>
<name>A0ACC2SC40_9FUNG</name>
<evidence type="ECO:0000313" key="2">
    <source>
        <dbReference type="Proteomes" id="UP001165960"/>
    </source>
</evidence>
<evidence type="ECO:0000313" key="1">
    <source>
        <dbReference type="EMBL" id="KAJ9059863.1"/>
    </source>
</evidence>
<comment type="caution">
    <text evidence="1">The sequence shown here is derived from an EMBL/GenBank/DDBJ whole genome shotgun (WGS) entry which is preliminary data.</text>
</comment>
<protein>
    <submittedName>
        <fullName evidence="1">Phosphate metabolism protein 7</fullName>
    </submittedName>
</protein>
<gene>
    <name evidence="1" type="primary">PHM7_4</name>
    <name evidence="1" type="ORF">DSO57_1037116</name>
</gene>